<dbReference type="Proteomes" id="UP000019112">
    <property type="component" value="Unassembled WGS sequence"/>
</dbReference>
<protein>
    <submittedName>
        <fullName evidence="1">Uncharacterized protein</fullName>
    </submittedName>
</protein>
<organism evidence="1 2">
    <name type="scientific">Holospora obtusa F1</name>
    <dbReference type="NCBI Taxonomy" id="1399147"/>
    <lineage>
        <taxon>Bacteria</taxon>
        <taxon>Pseudomonadati</taxon>
        <taxon>Pseudomonadota</taxon>
        <taxon>Alphaproteobacteria</taxon>
        <taxon>Holosporales</taxon>
        <taxon>Holosporaceae</taxon>
        <taxon>Holospora</taxon>
    </lineage>
</organism>
<sequence>MMTFVLYYNHQKKLKLLKYQPLFDIIILEFERNTSNFNHNPNHMLWGLNIYLNSVFIQKIYICQKNMLKKLIYF</sequence>
<evidence type="ECO:0000313" key="1">
    <source>
        <dbReference type="EMBL" id="ETZ07308.1"/>
    </source>
</evidence>
<gene>
    <name evidence="1" type="ORF">P618_200516</name>
</gene>
<comment type="caution">
    <text evidence="1">The sequence shown here is derived from an EMBL/GenBank/DDBJ whole genome shotgun (WGS) entry which is preliminary data.</text>
</comment>
<accession>W6TDY9</accession>
<keyword evidence="2" id="KW-1185">Reference proteome</keyword>
<evidence type="ECO:0000313" key="2">
    <source>
        <dbReference type="Proteomes" id="UP000019112"/>
    </source>
</evidence>
<dbReference type="AlphaFoldDB" id="W6TDY9"/>
<proteinExistence type="predicted"/>
<dbReference type="EMBL" id="AWTR02000053">
    <property type="protein sequence ID" value="ETZ07308.1"/>
    <property type="molecule type" value="Genomic_DNA"/>
</dbReference>
<reference evidence="1 2" key="1">
    <citation type="journal article" date="2014" name="FEMS Microbiol. Lett.">
        <title>Draft genome sequences of three Holospora species (Holospora obtusa, Holospora undulata, and Holospora elegans), endonuclear symbiotic bacteria of the ciliate Paramecium caudatum.</title>
        <authorList>
            <person name="Dohra H."/>
            <person name="Tanaka K."/>
            <person name="Suzuki T."/>
            <person name="Fujishima M."/>
            <person name="Suzuki H."/>
        </authorList>
    </citation>
    <scope>NUCLEOTIDE SEQUENCE [LARGE SCALE GENOMIC DNA]</scope>
    <source>
        <strain evidence="1 2">F1</strain>
    </source>
</reference>
<name>W6TDY9_HOLOB</name>